<keyword evidence="4" id="KW-1185">Reference proteome</keyword>
<name>A0A024GRC7_9STRA</name>
<dbReference type="InParanoid" id="A0A024GRC7"/>
<evidence type="ECO:0000313" key="3">
    <source>
        <dbReference type="EMBL" id="CCI49344.1"/>
    </source>
</evidence>
<feature type="region of interest" description="Disordered" evidence="1">
    <location>
        <begin position="317"/>
        <end position="338"/>
    </location>
</feature>
<dbReference type="AlphaFoldDB" id="A0A024GRC7"/>
<reference evidence="3 4" key="1">
    <citation type="submission" date="2012-05" db="EMBL/GenBank/DDBJ databases">
        <title>Recombination and specialization in a pathogen metapopulation.</title>
        <authorList>
            <person name="Gardiner A."/>
            <person name="Kemen E."/>
            <person name="Schultz-Larsen T."/>
            <person name="MacLean D."/>
            <person name="Van Oosterhout C."/>
            <person name="Jones J.D.G."/>
        </authorList>
    </citation>
    <scope>NUCLEOTIDE SEQUENCE [LARGE SCALE GENOMIC DNA]</scope>
    <source>
        <strain evidence="3 4">Ac Nc2</strain>
    </source>
</reference>
<keyword evidence="2" id="KW-0732">Signal</keyword>
<comment type="caution">
    <text evidence="3">The sequence shown here is derived from an EMBL/GenBank/DDBJ whole genome shotgun (WGS) entry which is preliminary data.</text>
</comment>
<evidence type="ECO:0000256" key="2">
    <source>
        <dbReference type="SAM" id="SignalP"/>
    </source>
</evidence>
<evidence type="ECO:0000256" key="1">
    <source>
        <dbReference type="SAM" id="MobiDB-lite"/>
    </source>
</evidence>
<feature type="signal peptide" evidence="2">
    <location>
        <begin position="1"/>
        <end position="20"/>
    </location>
</feature>
<protein>
    <submittedName>
        <fullName evidence="3">Uncharacterized protein</fullName>
    </submittedName>
</protein>
<dbReference type="EMBL" id="CAIX01000292">
    <property type="protein sequence ID" value="CCI49344.1"/>
    <property type="molecule type" value="Genomic_DNA"/>
</dbReference>
<dbReference type="Proteomes" id="UP000053237">
    <property type="component" value="Unassembled WGS sequence"/>
</dbReference>
<feature type="chain" id="PRO_5001529627" evidence="2">
    <location>
        <begin position="21"/>
        <end position="717"/>
    </location>
</feature>
<gene>
    <name evidence="3" type="ORF">BN9_106580</name>
</gene>
<sequence>MLSTIVYFVLLLDALVSVNGKVQSNYVQKSAGIFNVILGSQRDRSLCHWCLVTCIGIERIHLVQASQTNRLYWVYGRHTNLVQAFLSYCSTRDSCRIAPYDSKSYILSDRIQSGYLHVTTTKQSNMIENSIHLLAASIAKTEVDEAEKINNHPQQSTYDVSSSMRKQVFKVPLFFGRDLPDREIGVFNMLAEEQSIASSLLHQKDSEIANSKIEKILETESLQNYRSSMRCIIIPSYHEDAVCRECLAMHSDSLAIQTYFLYKSKSRYSAELCVLRSNHESEKIIENCKETFCSKMIRWESSECDNAVNTLAMQENGSEKTNEMHDDSNRGHKPTIPDKKHESLQEITQILKYLAYKRMAGVSFSKAATLEAFTYTNTLGILEFEEPVCIRTNSFSNKGTECISHILKNVMGAQVVKFLTPTNAMILMAASDTLQLGAVQKRGCIHVKLKEDDCKMYRSNQIMHTEMYKIPLMAQFSDEKTGSCHISYHPSSRQYECATRLRKFFSSTPHHTIIQILTARSLLVETSRSDSQKVRALYQNFEKAFGQYPCRRIQEVPLEFCSQHSAVLLSAPIHSPDQVFIHEFTKNRIPVGLWPPKNHGHYRNVNGVASQRSISHFLSNIGTELWPAGDTIAFVNYKCEKSKQMYCVSCLLQHTEVYLAYDPGSSTQGYVWMRPAPSVILKSCVGDKICSSLTYNADRAQIERPGELLQWTVEELR</sequence>
<evidence type="ECO:0000313" key="4">
    <source>
        <dbReference type="Proteomes" id="UP000053237"/>
    </source>
</evidence>
<accession>A0A024GRC7</accession>
<organism evidence="3 4">
    <name type="scientific">Albugo candida</name>
    <dbReference type="NCBI Taxonomy" id="65357"/>
    <lineage>
        <taxon>Eukaryota</taxon>
        <taxon>Sar</taxon>
        <taxon>Stramenopiles</taxon>
        <taxon>Oomycota</taxon>
        <taxon>Peronosporomycetes</taxon>
        <taxon>Albuginales</taxon>
        <taxon>Albuginaceae</taxon>
        <taxon>Albugo</taxon>
    </lineage>
</organism>
<proteinExistence type="predicted"/>